<dbReference type="PANTHER" id="PTHR43386">
    <property type="entry name" value="OLIGOPEPTIDE TRANSPORT SYSTEM PERMEASE PROTEIN APPC"/>
    <property type="match status" value="1"/>
</dbReference>
<evidence type="ECO:0000256" key="3">
    <source>
        <dbReference type="ARBA" id="ARBA00022475"/>
    </source>
</evidence>
<organism evidence="9 10">
    <name type="scientific">Rhodococcus opacus</name>
    <name type="common">Nocardia opaca</name>
    <dbReference type="NCBI Taxonomy" id="37919"/>
    <lineage>
        <taxon>Bacteria</taxon>
        <taxon>Bacillati</taxon>
        <taxon>Actinomycetota</taxon>
        <taxon>Actinomycetes</taxon>
        <taxon>Mycobacteriales</taxon>
        <taxon>Nocardiaceae</taxon>
        <taxon>Rhodococcus</taxon>
    </lineage>
</organism>
<comment type="caution">
    <text evidence="9">The sequence shown here is derived from an EMBL/GenBank/DDBJ whole genome shotgun (WGS) entry which is preliminary data.</text>
</comment>
<gene>
    <name evidence="9" type="ORF">C5613_24930</name>
</gene>
<evidence type="ECO:0000313" key="10">
    <source>
        <dbReference type="Proteomes" id="UP000239290"/>
    </source>
</evidence>
<protein>
    <submittedName>
        <fullName evidence="9">Diguanylate cyclase</fullName>
    </submittedName>
</protein>
<evidence type="ECO:0000259" key="8">
    <source>
        <dbReference type="PROSITE" id="PS50928"/>
    </source>
</evidence>
<dbReference type="PROSITE" id="PS50928">
    <property type="entry name" value="ABC_TM1"/>
    <property type="match status" value="1"/>
</dbReference>
<dbReference type="Proteomes" id="UP000239290">
    <property type="component" value="Unassembled WGS sequence"/>
</dbReference>
<feature type="domain" description="ABC transmembrane type-1" evidence="8">
    <location>
        <begin position="98"/>
        <end position="288"/>
    </location>
</feature>
<dbReference type="Gene3D" id="1.10.3720.10">
    <property type="entry name" value="MetI-like"/>
    <property type="match status" value="1"/>
</dbReference>
<dbReference type="AlphaFoldDB" id="A0A2S8J4K1"/>
<accession>A0A2S8J4K1</accession>
<feature type="transmembrane region" description="Helical" evidence="7">
    <location>
        <begin position="219"/>
        <end position="244"/>
    </location>
</feature>
<evidence type="ECO:0000256" key="2">
    <source>
        <dbReference type="ARBA" id="ARBA00022448"/>
    </source>
</evidence>
<evidence type="ECO:0000313" key="9">
    <source>
        <dbReference type="EMBL" id="PQP21986.1"/>
    </source>
</evidence>
<evidence type="ECO:0000256" key="5">
    <source>
        <dbReference type="ARBA" id="ARBA00022989"/>
    </source>
</evidence>
<evidence type="ECO:0000256" key="6">
    <source>
        <dbReference type="ARBA" id="ARBA00023136"/>
    </source>
</evidence>
<dbReference type="PANTHER" id="PTHR43386:SF25">
    <property type="entry name" value="PEPTIDE ABC TRANSPORTER PERMEASE PROTEIN"/>
    <property type="match status" value="1"/>
</dbReference>
<dbReference type="CDD" id="cd06261">
    <property type="entry name" value="TM_PBP2"/>
    <property type="match status" value="1"/>
</dbReference>
<dbReference type="GO" id="GO:0055085">
    <property type="term" value="P:transmembrane transport"/>
    <property type="evidence" value="ECO:0007669"/>
    <property type="project" value="InterPro"/>
</dbReference>
<keyword evidence="2 7" id="KW-0813">Transport</keyword>
<feature type="transmembrane region" description="Helical" evidence="7">
    <location>
        <begin position="265"/>
        <end position="284"/>
    </location>
</feature>
<comment type="similarity">
    <text evidence="7">Belongs to the binding-protein-dependent transport system permease family.</text>
</comment>
<proteinExistence type="inferred from homology"/>
<feature type="transmembrane region" description="Helical" evidence="7">
    <location>
        <begin position="146"/>
        <end position="170"/>
    </location>
</feature>
<keyword evidence="5 7" id="KW-1133">Transmembrane helix</keyword>
<dbReference type="SUPFAM" id="SSF161098">
    <property type="entry name" value="MetI-like"/>
    <property type="match status" value="1"/>
</dbReference>
<dbReference type="GO" id="GO:0005886">
    <property type="term" value="C:plasma membrane"/>
    <property type="evidence" value="ECO:0007669"/>
    <property type="project" value="UniProtKB-SubCell"/>
</dbReference>
<feature type="transmembrane region" description="Helical" evidence="7">
    <location>
        <begin position="40"/>
        <end position="58"/>
    </location>
</feature>
<evidence type="ECO:0000256" key="4">
    <source>
        <dbReference type="ARBA" id="ARBA00022692"/>
    </source>
</evidence>
<evidence type="ECO:0000256" key="1">
    <source>
        <dbReference type="ARBA" id="ARBA00004651"/>
    </source>
</evidence>
<dbReference type="Pfam" id="PF00528">
    <property type="entry name" value="BPD_transp_1"/>
    <property type="match status" value="1"/>
</dbReference>
<sequence length="300" mass="31130">MTDVVDEVLPAAAELEAAPGGRRVRFRMTRMLLSSWRTRITLGIVLLVIVASIVGPMLSPYGVNEQILSDRLQSPSGSHLLGTDSLGRDVLTLVLAGTWLSIVAGLLAVLTAVILGVPSGLLAGYRGGVFGSMSNAASDTLLSLPPLILALAIVGAYGGGVTAAMLAVGVTMAPRFYRVSRGVASSVSQESYVEAARSIGSSTSRILTRHVFTNAVAPLLVQVSFSIGLAIIAEASLSFVGLGAQPPQVSLGTMARDAFTHIRESPFGILPPCVMIAVIVYLFASLGDSLRDSLVSGGKR</sequence>
<keyword evidence="3" id="KW-1003">Cell membrane</keyword>
<keyword evidence="6 7" id="KW-0472">Membrane</keyword>
<feature type="transmembrane region" description="Helical" evidence="7">
    <location>
        <begin position="99"/>
        <end position="125"/>
    </location>
</feature>
<name>A0A2S8J4K1_RHOOP</name>
<reference evidence="10" key="1">
    <citation type="submission" date="2018-02" db="EMBL/GenBank/DDBJ databases">
        <title>Draft genome sequencing of Rhodococcus opacus KU647198.</title>
        <authorList>
            <person name="Zheng B.-X."/>
        </authorList>
    </citation>
    <scope>NUCLEOTIDE SEQUENCE [LARGE SCALE GENOMIC DNA]</scope>
    <source>
        <strain evidence="10">04-OD7</strain>
    </source>
</reference>
<dbReference type="InterPro" id="IPR000515">
    <property type="entry name" value="MetI-like"/>
</dbReference>
<keyword evidence="4 7" id="KW-0812">Transmembrane</keyword>
<evidence type="ECO:0000256" key="7">
    <source>
        <dbReference type="RuleBase" id="RU363032"/>
    </source>
</evidence>
<dbReference type="InterPro" id="IPR050366">
    <property type="entry name" value="BP-dependent_transpt_permease"/>
</dbReference>
<dbReference type="InterPro" id="IPR035906">
    <property type="entry name" value="MetI-like_sf"/>
</dbReference>
<dbReference type="EMBL" id="PUIO01000033">
    <property type="protein sequence ID" value="PQP21986.1"/>
    <property type="molecule type" value="Genomic_DNA"/>
</dbReference>
<comment type="subcellular location">
    <subcellularLocation>
        <location evidence="1 7">Cell membrane</location>
        <topology evidence="1 7">Multi-pass membrane protein</topology>
    </subcellularLocation>
</comment>
<dbReference type="RefSeq" id="WP_105418440.1">
    <property type="nucleotide sequence ID" value="NZ_PUIO01000033.1"/>
</dbReference>